<reference evidence="2 3" key="1">
    <citation type="submission" date="2015-01" db="EMBL/GenBank/DDBJ databases">
        <title>The Genome Sequence of Cryptococcus gattii CA1873.</title>
        <authorList>
            <consortium name="The Broad Institute Genomics Platform"/>
            <person name="Cuomo C."/>
            <person name="Litvintseva A."/>
            <person name="Chen Y."/>
            <person name="Heitman J."/>
            <person name="Sun S."/>
            <person name="Springer D."/>
            <person name="Dromer F."/>
            <person name="Young S."/>
            <person name="Zeng Q."/>
            <person name="Gargeya S."/>
            <person name="Abouelleil A."/>
            <person name="Alvarado L."/>
            <person name="Chapman S.B."/>
            <person name="Gainer-Dewar J."/>
            <person name="Goldberg J."/>
            <person name="Griggs A."/>
            <person name="Gujja S."/>
            <person name="Hansen M."/>
            <person name="Howarth C."/>
            <person name="Imamovic A."/>
            <person name="Larimer J."/>
            <person name="Murphy C."/>
            <person name="Naylor J."/>
            <person name="Pearson M."/>
            <person name="Priest M."/>
            <person name="Roberts A."/>
            <person name="Saif S."/>
            <person name="Shea T."/>
            <person name="Sykes S."/>
            <person name="Wortman J."/>
            <person name="Nusbaum C."/>
            <person name="Birren B."/>
        </authorList>
    </citation>
    <scope>NUCLEOTIDE SEQUENCE [LARGE SCALE GENOMIC DNA]</scope>
    <source>
        <strain evidence="2 3">CA1873</strain>
    </source>
</reference>
<dbReference type="EMBL" id="KN848901">
    <property type="protein sequence ID" value="KIR59303.1"/>
    <property type="molecule type" value="Genomic_DNA"/>
</dbReference>
<sequence length="545" mass="61474">MARFPYVRTLLRGNTPAKLLLLFFAIVFFFASPFSPRYTSVFADPALREKAEAAPLSELANVYDQVRLGILDARRFNGSHAAENLRAPKTLPDGTLNFDPDLETYVKRLRGFVDNYLASAPAHIQIAGSNTLKNLIRRLPAKHRDGEFPTKVWATHPRGMDGVEGGFELWGELLPFPLPPSLANQLSRNPEVEFLRPARAGKDWDVEVLDDDGLDSAMSEWTGEKIRRGIRGEGKWSQLWGKLDKGVLRADLFRYVSMLMEGGIYSDSDTMPIAHPYVWGLHAHSIINQDLKVLQDLMAVSLLPKFPPNNRTPRVDAQSGSDSDNSTYTPPYPGVRLSRRAPVYKIESPNPSSILNPSISMVVAIEWDSQIGRTLRMWKQWTWFRITRSWKDCCFPRGLQMVQNLLVSKPFHPIMMDIVATIAQLVEAGVYKELSPLELTGPGPFTDAVFRYLLVQYGITPDDLRALRGPVRVGDILILQEEAWHAPEKAIRRLKAFVDSLRLKLGTNRHGRFSPWLFGLGYKDWKSGGVRVAYHGLTGIWKNGN</sequence>
<evidence type="ECO:0000313" key="3">
    <source>
        <dbReference type="Proteomes" id="UP000053800"/>
    </source>
</evidence>
<evidence type="ECO:0000313" key="2">
    <source>
        <dbReference type="EMBL" id="KIR59303.1"/>
    </source>
</evidence>
<dbReference type="PANTHER" id="PTHR31834">
    <property type="entry name" value="INITIATION-SPECIFIC ALPHA-1,6-MANNOSYLTRANSFERASE"/>
    <property type="match status" value="1"/>
</dbReference>
<gene>
    <name evidence="2" type="ORF">I314_04818</name>
</gene>
<dbReference type="InterPro" id="IPR039367">
    <property type="entry name" value="Och1-like"/>
</dbReference>
<dbReference type="InterPro" id="IPR007577">
    <property type="entry name" value="GlycoTrfase_DXD_sugar-bd_CS"/>
</dbReference>
<feature type="region of interest" description="Disordered" evidence="1">
    <location>
        <begin position="309"/>
        <end position="331"/>
    </location>
</feature>
<proteinExistence type="predicted"/>
<dbReference type="Pfam" id="PF04488">
    <property type="entry name" value="Gly_transf_sug"/>
    <property type="match status" value="1"/>
</dbReference>
<organism evidence="2 3">
    <name type="scientific">Cryptococcus bacillisporus CA1873</name>
    <dbReference type="NCBI Taxonomy" id="1296111"/>
    <lineage>
        <taxon>Eukaryota</taxon>
        <taxon>Fungi</taxon>
        <taxon>Dikarya</taxon>
        <taxon>Basidiomycota</taxon>
        <taxon>Agaricomycotina</taxon>
        <taxon>Tremellomycetes</taxon>
        <taxon>Tremellales</taxon>
        <taxon>Cryptococcaceae</taxon>
        <taxon>Cryptococcus</taxon>
        <taxon>Cryptococcus gattii species complex</taxon>
    </lineage>
</organism>
<accession>A0ABR5B6V7</accession>
<name>A0ABR5B6V7_CRYGA</name>
<dbReference type="PANTHER" id="PTHR31834:SF1">
    <property type="entry name" value="INITIATION-SPECIFIC ALPHA-1,6-MANNOSYLTRANSFERASE"/>
    <property type="match status" value="1"/>
</dbReference>
<protein>
    <submittedName>
        <fullName evidence="2">Alpha-1,6-mannosyltransferase</fullName>
    </submittedName>
</protein>
<evidence type="ECO:0000256" key="1">
    <source>
        <dbReference type="SAM" id="MobiDB-lite"/>
    </source>
</evidence>
<dbReference type="Proteomes" id="UP000053800">
    <property type="component" value="Unassembled WGS sequence"/>
</dbReference>
<feature type="compositionally biased region" description="Polar residues" evidence="1">
    <location>
        <begin position="318"/>
        <end position="329"/>
    </location>
</feature>
<keyword evidence="3" id="KW-1185">Reference proteome</keyword>